<evidence type="ECO:0000313" key="2">
    <source>
        <dbReference type="Proteomes" id="UP000051529"/>
    </source>
</evidence>
<reference evidence="1 2" key="1">
    <citation type="journal article" date="2015" name="Genome Announc.">
        <title>Expanding the biotechnology potential of lactobacilli through comparative genomics of 213 strains and associated genera.</title>
        <authorList>
            <person name="Sun Z."/>
            <person name="Harris H.M."/>
            <person name="McCann A."/>
            <person name="Guo C."/>
            <person name="Argimon S."/>
            <person name="Zhang W."/>
            <person name="Yang X."/>
            <person name="Jeffery I.B."/>
            <person name="Cooney J.C."/>
            <person name="Kagawa T.F."/>
            <person name="Liu W."/>
            <person name="Song Y."/>
            <person name="Salvetti E."/>
            <person name="Wrobel A."/>
            <person name="Rasinkangas P."/>
            <person name="Parkhill J."/>
            <person name="Rea M.C."/>
            <person name="O'Sullivan O."/>
            <person name="Ritari J."/>
            <person name="Douillard F.P."/>
            <person name="Paul Ross R."/>
            <person name="Yang R."/>
            <person name="Briner A.E."/>
            <person name="Felis G.E."/>
            <person name="de Vos W.M."/>
            <person name="Barrangou R."/>
            <person name="Klaenhammer T.R."/>
            <person name="Caufield P.W."/>
            <person name="Cui Y."/>
            <person name="Zhang H."/>
            <person name="O'Toole P.W."/>
        </authorList>
    </citation>
    <scope>NUCLEOTIDE SEQUENCE [LARGE SCALE GENOMIC DNA]</scope>
    <source>
        <strain evidence="1 2">DSM 16698</strain>
    </source>
</reference>
<name>A0A0R2KSP4_LACAM</name>
<dbReference type="Proteomes" id="UP000051529">
    <property type="component" value="Unassembled WGS sequence"/>
</dbReference>
<proteinExistence type="predicted"/>
<comment type="caution">
    <text evidence="1">The sequence shown here is derived from an EMBL/GenBank/DDBJ whole genome shotgun (WGS) entry which is preliminary data.</text>
</comment>
<dbReference type="EMBL" id="JQBQ01000028">
    <property type="protein sequence ID" value="KRN89658.1"/>
    <property type="molecule type" value="Genomic_DNA"/>
</dbReference>
<protein>
    <submittedName>
        <fullName evidence="1">Uncharacterized protein</fullName>
    </submittedName>
</protein>
<dbReference type="PATRIC" id="fig|695563.3.peg.883"/>
<evidence type="ECO:0000313" key="1">
    <source>
        <dbReference type="EMBL" id="KRN89658.1"/>
    </source>
</evidence>
<dbReference type="AlphaFoldDB" id="A0A0R2KSP4"/>
<gene>
    <name evidence="1" type="ORF">IV44_GL000831</name>
</gene>
<sequence>MQFLTFKAKVSTEAKYNYILKQKHNEDYHPSFDYWKDFREAIHQLPYNNGDLSVLDEAIDKVKPDKKVNYTRTVNNFKSFVENKNVKFFEVGKAKWNMEDKLLISASPDVGMIIDGEKYFVKIFPNVQQKSIRLNARAANSILTLLQETDTDFDKTTGTFAVLRVNSAKLFTANTIDKKADHLLKIDAKNFISVWEEV</sequence>
<organism evidence="1 2">
    <name type="scientific">Lactobacillus amylovorus subsp. animalium DSM 16698</name>
    <dbReference type="NCBI Taxonomy" id="695563"/>
    <lineage>
        <taxon>Bacteria</taxon>
        <taxon>Bacillati</taxon>
        <taxon>Bacillota</taxon>
        <taxon>Bacilli</taxon>
        <taxon>Lactobacillales</taxon>
        <taxon>Lactobacillaceae</taxon>
        <taxon>Lactobacillus</taxon>
        <taxon>Lactobacillus amylovorus subsp. animalium</taxon>
    </lineage>
</organism>
<accession>A0A0R2KSP4</accession>